<dbReference type="CDD" id="cd00082">
    <property type="entry name" value="HisKA"/>
    <property type="match status" value="1"/>
</dbReference>
<dbReference type="Pfam" id="PF02518">
    <property type="entry name" value="HATPase_c"/>
    <property type="match status" value="1"/>
</dbReference>
<dbReference type="CDD" id="cd16922">
    <property type="entry name" value="HATPase_EvgS-ArcB-TorS-like"/>
    <property type="match status" value="1"/>
</dbReference>
<evidence type="ECO:0000313" key="11">
    <source>
        <dbReference type="Proteomes" id="UP001198163"/>
    </source>
</evidence>
<dbReference type="GO" id="GO:0000155">
    <property type="term" value="F:phosphorelay sensor kinase activity"/>
    <property type="evidence" value="ECO:0007669"/>
    <property type="project" value="InterPro"/>
</dbReference>
<keyword evidence="4" id="KW-0808">Transferase</keyword>
<dbReference type="InterPro" id="IPR036890">
    <property type="entry name" value="HATPase_C_sf"/>
</dbReference>
<dbReference type="InterPro" id="IPR004358">
    <property type="entry name" value="Sig_transdc_His_kin-like_C"/>
</dbReference>
<name>A0AAE3JI86_9SPIR</name>
<gene>
    <name evidence="10" type="ORF">K7J14_04555</name>
</gene>
<evidence type="ECO:0000259" key="9">
    <source>
        <dbReference type="PROSITE" id="PS50110"/>
    </source>
</evidence>
<organism evidence="10 11">
    <name type="scientific">Teretinema zuelzerae</name>
    <dbReference type="NCBI Taxonomy" id="156"/>
    <lineage>
        <taxon>Bacteria</taxon>
        <taxon>Pseudomonadati</taxon>
        <taxon>Spirochaetota</taxon>
        <taxon>Spirochaetia</taxon>
        <taxon>Spirochaetales</taxon>
        <taxon>Treponemataceae</taxon>
        <taxon>Teretinema</taxon>
    </lineage>
</organism>
<dbReference type="SMART" id="SM00387">
    <property type="entry name" value="HATPase_c"/>
    <property type="match status" value="1"/>
</dbReference>
<evidence type="ECO:0000256" key="2">
    <source>
        <dbReference type="ARBA" id="ARBA00012438"/>
    </source>
</evidence>
<dbReference type="CDD" id="cd17546">
    <property type="entry name" value="REC_hyHK_CKI1_RcsC-like"/>
    <property type="match status" value="1"/>
</dbReference>
<feature type="domain" description="Response regulatory" evidence="9">
    <location>
        <begin position="463"/>
        <end position="581"/>
    </location>
</feature>
<feature type="domain" description="Histidine kinase" evidence="8">
    <location>
        <begin position="221"/>
        <end position="441"/>
    </location>
</feature>
<dbReference type="PRINTS" id="PR00344">
    <property type="entry name" value="BCTRLSENSOR"/>
</dbReference>
<evidence type="ECO:0000256" key="1">
    <source>
        <dbReference type="ARBA" id="ARBA00000085"/>
    </source>
</evidence>
<keyword evidence="5" id="KW-0418">Kinase</keyword>
<dbReference type="FunFam" id="3.30.565.10:FF:000010">
    <property type="entry name" value="Sensor histidine kinase RcsC"/>
    <property type="match status" value="1"/>
</dbReference>
<comment type="caution">
    <text evidence="10">The sequence shown here is derived from an EMBL/GenBank/DDBJ whole genome shotgun (WGS) entry which is preliminary data.</text>
</comment>
<dbReference type="SUPFAM" id="SSF52172">
    <property type="entry name" value="CheY-like"/>
    <property type="match status" value="1"/>
</dbReference>
<evidence type="ECO:0000256" key="3">
    <source>
        <dbReference type="ARBA" id="ARBA00022553"/>
    </source>
</evidence>
<evidence type="ECO:0000256" key="7">
    <source>
        <dbReference type="SAM" id="Phobius"/>
    </source>
</evidence>
<dbReference type="SMART" id="SM00448">
    <property type="entry name" value="REC"/>
    <property type="match status" value="1"/>
</dbReference>
<feature type="modified residue" description="4-aspartylphosphate" evidence="6">
    <location>
        <position position="515"/>
    </location>
</feature>
<dbReference type="InterPro" id="IPR036097">
    <property type="entry name" value="HisK_dim/P_sf"/>
</dbReference>
<evidence type="ECO:0000256" key="6">
    <source>
        <dbReference type="PROSITE-ProRule" id="PRU00169"/>
    </source>
</evidence>
<dbReference type="SMART" id="SM00388">
    <property type="entry name" value="HisKA"/>
    <property type="match status" value="1"/>
</dbReference>
<dbReference type="InterPro" id="IPR005467">
    <property type="entry name" value="His_kinase_dom"/>
</dbReference>
<dbReference type="SMART" id="SM00091">
    <property type="entry name" value="PAS"/>
    <property type="match status" value="1"/>
</dbReference>
<proteinExistence type="predicted"/>
<dbReference type="PANTHER" id="PTHR43047">
    <property type="entry name" value="TWO-COMPONENT HISTIDINE PROTEIN KINASE"/>
    <property type="match status" value="1"/>
</dbReference>
<dbReference type="InterPro" id="IPR000014">
    <property type="entry name" value="PAS"/>
</dbReference>
<dbReference type="InterPro" id="IPR003661">
    <property type="entry name" value="HisK_dim/P_dom"/>
</dbReference>
<reference evidence="10" key="1">
    <citation type="submission" date="2021-08" db="EMBL/GenBank/DDBJ databases">
        <title>Comparative analyses of Brucepasteria parasyntrophica and Teretinema zuelzerae.</title>
        <authorList>
            <person name="Song Y."/>
            <person name="Brune A."/>
        </authorList>
    </citation>
    <scope>NUCLEOTIDE SEQUENCE</scope>
    <source>
        <strain evidence="10">DSM 1903</strain>
    </source>
</reference>
<evidence type="ECO:0000256" key="5">
    <source>
        <dbReference type="ARBA" id="ARBA00022777"/>
    </source>
</evidence>
<dbReference type="InterPro" id="IPR011006">
    <property type="entry name" value="CheY-like_superfamily"/>
</dbReference>
<dbReference type="Gene3D" id="1.10.287.130">
    <property type="match status" value="1"/>
</dbReference>
<dbReference type="EMBL" id="JAINWA010000001">
    <property type="protein sequence ID" value="MCD1653968.1"/>
    <property type="molecule type" value="Genomic_DNA"/>
</dbReference>
<dbReference type="RefSeq" id="WP_230753654.1">
    <property type="nucleotide sequence ID" value="NZ_JAINWA010000001.1"/>
</dbReference>
<dbReference type="InterPro" id="IPR003594">
    <property type="entry name" value="HATPase_dom"/>
</dbReference>
<dbReference type="CDD" id="cd00130">
    <property type="entry name" value="PAS"/>
    <property type="match status" value="1"/>
</dbReference>
<dbReference type="AlphaFoldDB" id="A0AAE3JI86"/>
<dbReference type="Pfam" id="PF00512">
    <property type="entry name" value="HisKA"/>
    <property type="match status" value="1"/>
</dbReference>
<evidence type="ECO:0000313" key="10">
    <source>
        <dbReference type="EMBL" id="MCD1653968.1"/>
    </source>
</evidence>
<protein>
    <recommendedName>
        <fullName evidence="2">histidine kinase</fullName>
        <ecNumber evidence="2">2.7.13.3</ecNumber>
    </recommendedName>
</protein>
<dbReference type="Gene3D" id="3.40.50.2300">
    <property type="match status" value="1"/>
</dbReference>
<dbReference type="PROSITE" id="PS50110">
    <property type="entry name" value="RESPONSE_REGULATORY"/>
    <property type="match status" value="1"/>
</dbReference>
<dbReference type="Pfam" id="PF00072">
    <property type="entry name" value="Response_reg"/>
    <property type="match status" value="1"/>
</dbReference>
<keyword evidence="3 6" id="KW-0597">Phosphoprotein</keyword>
<comment type="catalytic activity">
    <reaction evidence="1">
        <text>ATP + protein L-histidine = ADP + protein N-phospho-L-histidine.</text>
        <dbReference type="EC" id="2.7.13.3"/>
    </reaction>
</comment>
<dbReference type="Gene3D" id="3.30.565.10">
    <property type="entry name" value="Histidine kinase-like ATPase, C-terminal domain"/>
    <property type="match status" value="1"/>
</dbReference>
<accession>A0AAE3JI86</accession>
<evidence type="ECO:0000259" key="8">
    <source>
        <dbReference type="PROSITE" id="PS50109"/>
    </source>
</evidence>
<dbReference type="SUPFAM" id="SSF55874">
    <property type="entry name" value="ATPase domain of HSP90 chaperone/DNA topoisomerase II/histidine kinase"/>
    <property type="match status" value="1"/>
</dbReference>
<keyword evidence="7" id="KW-0812">Transmembrane</keyword>
<dbReference type="PROSITE" id="PS50109">
    <property type="entry name" value="HIS_KIN"/>
    <property type="match status" value="1"/>
</dbReference>
<dbReference type="Proteomes" id="UP001198163">
    <property type="component" value="Unassembled WGS sequence"/>
</dbReference>
<feature type="transmembrane region" description="Helical" evidence="7">
    <location>
        <begin position="45"/>
        <end position="67"/>
    </location>
</feature>
<keyword evidence="11" id="KW-1185">Reference proteome</keyword>
<keyword evidence="7" id="KW-1133">Transmembrane helix</keyword>
<evidence type="ECO:0000256" key="4">
    <source>
        <dbReference type="ARBA" id="ARBA00022679"/>
    </source>
</evidence>
<dbReference type="InterPro" id="IPR035965">
    <property type="entry name" value="PAS-like_dom_sf"/>
</dbReference>
<dbReference type="EC" id="2.7.13.3" evidence="2"/>
<dbReference type="SUPFAM" id="SSF55785">
    <property type="entry name" value="PYP-like sensor domain (PAS domain)"/>
    <property type="match status" value="1"/>
</dbReference>
<dbReference type="InterPro" id="IPR001789">
    <property type="entry name" value="Sig_transdc_resp-reg_receiver"/>
</dbReference>
<sequence length="585" mass="66047">MKKTVSAIVMILVLLALLISAVVFQLARQDQYLCSETALNNCPVFLGQALVYFVLSVSLLLSVSYLVRRIGAVSCEHERKFRLYELVFKTIDAGIIVLDRSGIVQFINPLCMKILGGDPTRFAQGIHFSGLIEPVLVPVYDKITAALENRDSFTREYRVFMSDGIRCYLCSFYTSFVGEQEPAYIISLSDRTREDEIRQKLSEQLEETHRYAVSKDNFFANMSHEIRTPINAILGMTYFAKMGSGDQKTQEYIQKIENASELLLGVVNDILDFSKMQEHKFSLKPENFNLFDLKKILYDLFSLKARQKGLDFNVEFDCQDPFIVYGDQFRLTQIFMNLVNNAVKFTDEGFVSVSLNHETVGKDIILRCTVRDTGCGLSEDDMAKLFIDYEQFGQVLEKSHEGTGLGLAICKRLVELMHGVIWVDSTLNTGSSFHFVVVLHRPELLHPGEDHQTLPLIHRKTGRALVVDDNEINREISASLLAECGFVTEHAVDGLDALELCRLRDPGYYDLILMDIHMPRMNGYDSAKIMRSELTISCPILAVTATSDGSQGLETNREVFSGFLLKPFSPGLFKSLFASQKGLHT</sequence>
<dbReference type="Gene3D" id="3.30.450.20">
    <property type="entry name" value="PAS domain"/>
    <property type="match status" value="1"/>
</dbReference>
<dbReference type="SUPFAM" id="SSF47384">
    <property type="entry name" value="Homodimeric domain of signal transducing histidine kinase"/>
    <property type="match status" value="1"/>
</dbReference>
<keyword evidence="7" id="KW-0472">Membrane</keyword>